<dbReference type="Proteomes" id="UP000094197">
    <property type="component" value="Chromosome 1"/>
</dbReference>
<reference evidence="1 2" key="1">
    <citation type="submission" date="2016-04" db="EMBL/GenBank/DDBJ databases">
        <title>Complete genome seqeunce of Leptospira alstonii serovar Room22.</title>
        <authorList>
            <person name="Nally J.E."/>
            <person name="Bayles D.O."/>
            <person name="Hurley D."/>
            <person name="Fanning S."/>
            <person name="McMahon B.J."/>
            <person name="Arent Z."/>
        </authorList>
    </citation>
    <scope>NUCLEOTIDE SEQUENCE [LARGE SCALE GENOMIC DNA]</scope>
    <source>
        <strain evidence="1 2">GWTS #1</strain>
    </source>
</reference>
<proteinExistence type="predicted"/>
<dbReference type="AlphaFoldDB" id="A0A1D7V0Z8"/>
<evidence type="ECO:0008006" key="3">
    <source>
        <dbReference type="Google" id="ProtNLM"/>
    </source>
</evidence>
<name>A0A1D7V0Z8_9LEPT</name>
<gene>
    <name evidence="1" type="ORF">A0128_17735</name>
</gene>
<evidence type="ECO:0000313" key="2">
    <source>
        <dbReference type="Proteomes" id="UP000094197"/>
    </source>
</evidence>
<sequence>MSEMDSIKSEVVHKPCPRCGSRFECGAAIDSCACFSVNLSPEAKKIIQENYVDCLCVPCLQELNSSNSK</sequence>
<organism evidence="1 2">
    <name type="scientific">Leptospira tipperaryensis</name>
    <dbReference type="NCBI Taxonomy" id="2564040"/>
    <lineage>
        <taxon>Bacteria</taxon>
        <taxon>Pseudomonadati</taxon>
        <taxon>Spirochaetota</taxon>
        <taxon>Spirochaetia</taxon>
        <taxon>Leptospirales</taxon>
        <taxon>Leptospiraceae</taxon>
        <taxon>Leptospira</taxon>
    </lineage>
</organism>
<dbReference type="InterPro" id="IPR032720">
    <property type="entry name" value="Cys_rich_CWC"/>
</dbReference>
<protein>
    <recommendedName>
        <fullName evidence="3">Cysteine-rich CWC</fullName>
    </recommendedName>
</protein>
<evidence type="ECO:0000313" key="1">
    <source>
        <dbReference type="EMBL" id="AOP35518.1"/>
    </source>
</evidence>
<accession>A0A1D7V0Z8</accession>
<keyword evidence="2" id="KW-1185">Reference proteome</keyword>
<dbReference type="KEGG" id="laj:A0128_17735"/>
<dbReference type="Pfam" id="PF14375">
    <property type="entry name" value="Cys_rich_CWC"/>
    <property type="match status" value="1"/>
</dbReference>
<dbReference type="EMBL" id="CP015217">
    <property type="protein sequence ID" value="AOP35518.1"/>
    <property type="molecule type" value="Genomic_DNA"/>
</dbReference>